<evidence type="ECO:0000313" key="5">
    <source>
        <dbReference type="Proteomes" id="UP001305647"/>
    </source>
</evidence>
<feature type="compositionally biased region" description="Basic residues" evidence="1">
    <location>
        <begin position="256"/>
        <end position="267"/>
    </location>
</feature>
<evidence type="ECO:0000256" key="1">
    <source>
        <dbReference type="SAM" id="MobiDB-lite"/>
    </source>
</evidence>
<keyword evidence="2" id="KW-0812">Transmembrane</keyword>
<feature type="signal peptide" evidence="3">
    <location>
        <begin position="1"/>
        <end position="21"/>
    </location>
</feature>
<feature type="chain" id="PRO_5042879362" evidence="3">
    <location>
        <begin position="22"/>
        <end position="542"/>
    </location>
</feature>
<keyword evidence="5" id="KW-1185">Reference proteome</keyword>
<keyword evidence="3" id="KW-0732">Signal</keyword>
<evidence type="ECO:0000256" key="2">
    <source>
        <dbReference type="SAM" id="Phobius"/>
    </source>
</evidence>
<evidence type="ECO:0000313" key="4">
    <source>
        <dbReference type="EMBL" id="KAK4101670.1"/>
    </source>
</evidence>
<keyword evidence="2" id="KW-1133">Transmembrane helix</keyword>
<proteinExistence type="predicted"/>
<feature type="region of interest" description="Disordered" evidence="1">
    <location>
        <begin position="67"/>
        <end position="158"/>
    </location>
</feature>
<dbReference type="EMBL" id="MU863634">
    <property type="protein sequence ID" value="KAK4101670.1"/>
    <property type="molecule type" value="Genomic_DNA"/>
</dbReference>
<keyword evidence="2" id="KW-0472">Membrane</keyword>
<feature type="compositionally biased region" description="Low complexity" evidence="1">
    <location>
        <begin position="486"/>
        <end position="502"/>
    </location>
</feature>
<dbReference type="AlphaFoldDB" id="A0AAN6Q147"/>
<feature type="compositionally biased region" description="Polar residues" evidence="1">
    <location>
        <begin position="332"/>
        <end position="341"/>
    </location>
</feature>
<comment type="caution">
    <text evidence="4">The sequence shown here is derived from an EMBL/GenBank/DDBJ whole genome shotgun (WGS) entry which is preliminary data.</text>
</comment>
<dbReference type="Proteomes" id="UP001305647">
    <property type="component" value="Unassembled WGS sequence"/>
</dbReference>
<reference evidence="4" key="1">
    <citation type="journal article" date="2023" name="Mol. Phylogenet. Evol.">
        <title>Genome-scale phylogeny and comparative genomics of the fungal order Sordariales.</title>
        <authorList>
            <person name="Hensen N."/>
            <person name="Bonometti L."/>
            <person name="Westerberg I."/>
            <person name="Brannstrom I.O."/>
            <person name="Guillou S."/>
            <person name="Cros-Aarteil S."/>
            <person name="Calhoun S."/>
            <person name="Haridas S."/>
            <person name="Kuo A."/>
            <person name="Mondo S."/>
            <person name="Pangilinan J."/>
            <person name="Riley R."/>
            <person name="LaButti K."/>
            <person name="Andreopoulos B."/>
            <person name="Lipzen A."/>
            <person name="Chen C."/>
            <person name="Yan M."/>
            <person name="Daum C."/>
            <person name="Ng V."/>
            <person name="Clum A."/>
            <person name="Steindorff A."/>
            <person name="Ohm R.A."/>
            <person name="Martin F."/>
            <person name="Silar P."/>
            <person name="Natvig D.O."/>
            <person name="Lalanne C."/>
            <person name="Gautier V."/>
            <person name="Ament-Velasquez S.L."/>
            <person name="Kruys A."/>
            <person name="Hutchinson M.I."/>
            <person name="Powell A.J."/>
            <person name="Barry K."/>
            <person name="Miller A.N."/>
            <person name="Grigoriev I.V."/>
            <person name="Debuchy R."/>
            <person name="Gladieux P."/>
            <person name="Hiltunen Thoren M."/>
            <person name="Johannesson H."/>
        </authorList>
    </citation>
    <scope>NUCLEOTIDE SEQUENCE</scope>
    <source>
        <strain evidence="4">CBS 757.83</strain>
    </source>
</reference>
<feature type="transmembrane region" description="Helical" evidence="2">
    <location>
        <begin position="165"/>
        <end position="187"/>
    </location>
</feature>
<organism evidence="4 5">
    <name type="scientific">Parathielavia hyrcaniae</name>
    <dbReference type="NCBI Taxonomy" id="113614"/>
    <lineage>
        <taxon>Eukaryota</taxon>
        <taxon>Fungi</taxon>
        <taxon>Dikarya</taxon>
        <taxon>Ascomycota</taxon>
        <taxon>Pezizomycotina</taxon>
        <taxon>Sordariomycetes</taxon>
        <taxon>Sordariomycetidae</taxon>
        <taxon>Sordariales</taxon>
        <taxon>Chaetomiaceae</taxon>
        <taxon>Parathielavia</taxon>
    </lineage>
</organism>
<evidence type="ECO:0000256" key="3">
    <source>
        <dbReference type="SAM" id="SignalP"/>
    </source>
</evidence>
<feature type="region of interest" description="Disordered" evidence="1">
    <location>
        <begin position="248"/>
        <end position="392"/>
    </location>
</feature>
<feature type="compositionally biased region" description="Low complexity" evidence="1">
    <location>
        <begin position="67"/>
        <end position="92"/>
    </location>
</feature>
<feature type="compositionally biased region" description="Polar residues" evidence="1">
    <location>
        <begin position="108"/>
        <end position="144"/>
    </location>
</feature>
<accession>A0AAN6Q147</accession>
<name>A0AAN6Q147_9PEZI</name>
<gene>
    <name evidence="4" type="ORF">N658DRAFT_531771</name>
</gene>
<protein>
    <submittedName>
        <fullName evidence="4">Uncharacterized protein</fullName>
    </submittedName>
</protein>
<reference evidence="4" key="2">
    <citation type="submission" date="2023-05" db="EMBL/GenBank/DDBJ databases">
        <authorList>
            <consortium name="Lawrence Berkeley National Laboratory"/>
            <person name="Steindorff A."/>
            <person name="Hensen N."/>
            <person name="Bonometti L."/>
            <person name="Westerberg I."/>
            <person name="Brannstrom I.O."/>
            <person name="Guillou S."/>
            <person name="Cros-Aarteil S."/>
            <person name="Calhoun S."/>
            <person name="Haridas S."/>
            <person name="Kuo A."/>
            <person name="Mondo S."/>
            <person name="Pangilinan J."/>
            <person name="Riley R."/>
            <person name="Labutti K."/>
            <person name="Andreopoulos B."/>
            <person name="Lipzen A."/>
            <person name="Chen C."/>
            <person name="Yanf M."/>
            <person name="Daum C."/>
            <person name="Ng V."/>
            <person name="Clum A."/>
            <person name="Ohm R."/>
            <person name="Martin F."/>
            <person name="Silar P."/>
            <person name="Natvig D."/>
            <person name="Lalanne C."/>
            <person name="Gautier V."/>
            <person name="Ament-Velasquez S.L."/>
            <person name="Kruys A."/>
            <person name="Hutchinson M.I."/>
            <person name="Powell A.J."/>
            <person name="Barry K."/>
            <person name="Miller A.N."/>
            <person name="Grigoriev I.V."/>
            <person name="Debuchy R."/>
            <person name="Gladieux P."/>
            <person name="Thoren M.H."/>
            <person name="Johannesson H."/>
        </authorList>
    </citation>
    <scope>NUCLEOTIDE SEQUENCE</scope>
    <source>
        <strain evidence="4">CBS 757.83</strain>
    </source>
</reference>
<sequence length="542" mass="56483">MTRPMLLALLCAAVGGWMVDAWPAMPRGPDRSFGRQAEHLVEPNHSRGPPWFSQGATTTITTTLTFLVPGPTSQSSPIPSVSLSWTTQSGSTTPPPSPPPDVGSSQPLSSGDRQTSSEAQLTDTMPADITTTSTIGPSQPTTPSILEPPSSDGESGIGSNRTLTVTLSTVFSAVGLAMIAGIVLLCYRRRRHHHHRLPFLSRGVSPIDDDEIERWKSPRDEKARFPRGDTTTDLEADDYDEAAAAALHKETEGNHRPSRPPPRHAKHFSTSTSSLRKPPSVIVYSSRSHDATTAARHSTDAESRRSFAQNYMYGGGGGGAKTSFDNNNNNNISKNLPQTPIQARAPNARAGLTDESVPGDEPFILTSPKRTPSRLSKLPPHHHHHHSASASVASVLGGIGVGGGGGRRAAHHARARSSRSSTRSFGEYYYYGGGGIGGSGLASAAGSELELSARHSSSHDQLAGAAGGGGGSSPRNFGGSGGGSGSATSSSSHSRVYSSSSVPPRPSFGDEVLLFGGLSSSPARSRFVGDGGGEGEIGRAIG</sequence>
<feature type="compositionally biased region" description="Gly residues" evidence="1">
    <location>
        <begin position="465"/>
        <end position="485"/>
    </location>
</feature>
<feature type="region of interest" description="Disordered" evidence="1">
    <location>
        <begin position="452"/>
        <end position="504"/>
    </location>
</feature>